<feature type="chain" id="PRO_5046904594" description="Dipeptidylpeptidase IV N-terminal domain-containing protein" evidence="1">
    <location>
        <begin position="24"/>
        <end position="211"/>
    </location>
</feature>
<evidence type="ECO:0008006" key="4">
    <source>
        <dbReference type="Google" id="ProtNLM"/>
    </source>
</evidence>
<keyword evidence="1" id="KW-0732">Signal</keyword>
<keyword evidence="3" id="KW-1185">Reference proteome</keyword>
<proteinExistence type="predicted"/>
<dbReference type="RefSeq" id="WP_311582277.1">
    <property type="nucleotide sequence ID" value="NZ_JAVRIF010000006.1"/>
</dbReference>
<accession>A0ABU3A3G4</accession>
<name>A0ABU3A3G4_9GAMM</name>
<evidence type="ECO:0000313" key="3">
    <source>
        <dbReference type="Proteomes" id="UP001266357"/>
    </source>
</evidence>
<evidence type="ECO:0000256" key="1">
    <source>
        <dbReference type="SAM" id="SignalP"/>
    </source>
</evidence>
<organism evidence="2 3">
    <name type="scientific">Thalassotalea castellviae</name>
    <dbReference type="NCBI Taxonomy" id="3075612"/>
    <lineage>
        <taxon>Bacteria</taxon>
        <taxon>Pseudomonadati</taxon>
        <taxon>Pseudomonadota</taxon>
        <taxon>Gammaproteobacteria</taxon>
        <taxon>Alteromonadales</taxon>
        <taxon>Colwelliaceae</taxon>
        <taxon>Thalassotalea</taxon>
    </lineage>
</organism>
<dbReference type="Proteomes" id="UP001266357">
    <property type="component" value="Unassembled WGS sequence"/>
</dbReference>
<gene>
    <name evidence="2" type="ORF">RM573_12175</name>
</gene>
<reference evidence="2 3" key="1">
    <citation type="submission" date="2023-09" db="EMBL/GenBank/DDBJ databases">
        <authorList>
            <person name="Rey-Velasco X."/>
        </authorList>
    </citation>
    <scope>NUCLEOTIDE SEQUENCE [LARGE SCALE GENOMIC DNA]</scope>
    <source>
        <strain evidence="2 3">W431</strain>
    </source>
</reference>
<dbReference type="EMBL" id="JAVRIF010000006">
    <property type="protein sequence ID" value="MDT0604355.1"/>
    <property type="molecule type" value="Genomic_DNA"/>
</dbReference>
<dbReference type="InterPro" id="IPR015943">
    <property type="entry name" value="WD40/YVTN_repeat-like_dom_sf"/>
</dbReference>
<dbReference type="Gene3D" id="2.130.10.10">
    <property type="entry name" value="YVTN repeat-like/Quinoprotein amine dehydrogenase"/>
    <property type="match status" value="1"/>
</dbReference>
<comment type="caution">
    <text evidence="2">The sequence shown here is derived from an EMBL/GenBank/DDBJ whole genome shotgun (WGS) entry which is preliminary data.</text>
</comment>
<protein>
    <recommendedName>
        <fullName evidence="4">Dipeptidylpeptidase IV N-terminal domain-containing protein</fullName>
    </recommendedName>
</protein>
<dbReference type="SUPFAM" id="SSF82171">
    <property type="entry name" value="DPP6 N-terminal domain-like"/>
    <property type="match status" value="1"/>
</dbReference>
<feature type="signal peptide" evidence="1">
    <location>
        <begin position="1"/>
        <end position="23"/>
    </location>
</feature>
<evidence type="ECO:0000313" key="2">
    <source>
        <dbReference type="EMBL" id="MDT0604355.1"/>
    </source>
</evidence>
<sequence length="211" mass="24428">MMNYTTKLLTIISLMIFQALASANNINEHTVKSSEKWSFSKELKAQFVKKENANYLVVSNKNNEVIAKKLIPRAKNLSNITWSSSDQYLTYTDNDRSLWLFNIEESSVTLIEHNLLSQTPLKFNAQWSPNGQWMQYISKNNSRYPAKVYSLQRKRSYFVPIASNLISDIAWHRDNNELVINVEQPIQSQPKMSLLDIKMTVKSGTQVVQLY</sequence>